<reference evidence="1" key="1">
    <citation type="submission" date="2020-02" db="EMBL/GenBank/DDBJ databases">
        <authorList>
            <person name="Palmer J.M."/>
        </authorList>
    </citation>
    <scope>NUCLEOTIDE SEQUENCE</scope>
    <source>
        <strain evidence="1">EPUS1.4</strain>
        <tissue evidence="1">Thallus</tissue>
    </source>
</reference>
<dbReference type="AlphaFoldDB" id="A0A8H7E647"/>
<accession>A0A8H7E647</accession>
<evidence type="ECO:0000313" key="1">
    <source>
        <dbReference type="EMBL" id="KAF7509860.1"/>
    </source>
</evidence>
<dbReference type="Proteomes" id="UP000606974">
    <property type="component" value="Unassembled WGS sequence"/>
</dbReference>
<dbReference type="EMBL" id="JAACFV010000036">
    <property type="protein sequence ID" value="KAF7509860.1"/>
    <property type="molecule type" value="Genomic_DNA"/>
</dbReference>
<comment type="caution">
    <text evidence="1">The sequence shown here is derived from an EMBL/GenBank/DDBJ whole genome shotgun (WGS) entry which is preliminary data.</text>
</comment>
<organism evidence="1 2">
    <name type="scientific">Endocarpon pusillum</name>
    <dbReference type="NCBI Taxonomy" id="364733"/>
    <lineage>
        <taxon>Eukaryota</taxon>
        <taxon>Fungi</taxon>
        <taxon>Dikarya</taxon>
        <taxon>Ascomycota</taxon>
        <taxon>Pezizomycotina</taxon>
        <taxon>Eurotiomycetes</taxon>
        <taxon>Chaetothyriomycetidae</taxon>
        <taxon>Verrucariales</taxon>
        <taxon>Verrucariaceae</taxon>
        <taxon>Endocarpon</taxon>
    </lineage>
</organism>
<sequence length="84" mass="9268">MSFLLTALSPIGGENGGFAFISCQQVQHSFSDATTLTYHLLTLKHLPYALCPDLPTINKHIYGSVGFKKAHKELRDYEADGRQG</sequence>
<proteinExistence type="predicted"/>
<protein>
    <submittedName>
        <fullName evidence="1">Uncharacterized protein</fullName>
    </submittedName>
</protein>
<gene>
    <name evidence="1" type="ORF">GJ744_007371</name>
</gene>
<name>A0A8H7E647_9EURO</name>
<keyword evidence="2" id="KW-1185">Reference proteome</keyword>
<evidence type="ECO:0000313" key="2">
    <source>
        <dbReference type="Proteomes" id="UP000606974"/>
    </source>
</evidence>